<dbReference type="CDD" id="cd21133">
    <property type="entry name" value="EVE"/>
    <property type="match status" value="1"/>
</dbReference>
<organism evidence="2 3">
    <name type="scientific">Candidatus Desulfovibrio intestinavium</name>
    <dbReference type="NCBI Taxonomy" id="2838534"/>
    <lineage>
        <taxon>Bacteria</taxon>
        <taxon>Pseudomonadati</taxon>
        <taxon>Thermodesulfobacteriota</taxon>
        <taxon>Desulfovibrionia</taxon>
        <taxon>Desulfovibrionales</taxon>
        <taxon>Desulfovibrionaceae</taxon>
        <taxon>Desulfovibrio</taxon>
    </lineage>
</organism>
<comment type="caution">
    <text evidence="2">The sequence shown here is derived from an EMBL/GenBank/DDBJ whole genome shotgun (WGS) entry which is preliminary data.</text>
</comment>
<proteinExistence type="predicted"/>
<dbReference type="Gene3D" id="3.10.590.10">
    <property type="entry name" value="ph1033 like domains"/>
    <property type="match status" value="1"/>
</dbReference>
<dbReference type="InterPro" id="IPR002740">
    <property type="entry name" value="EVE_domain"/>
</dbReference>
<evidence type="ECO:0000313" key="2">
    <source>
        <dbReference type="EMBL" id="HJA78611.1"/>
    </source>
</evidence>
<sequence length="156" mass="17512">MAFWLFKSEPGCFSWQNLAESPGRTTAWDGVRNYQARNFMKAMRLGDQGFFYHSGNDPAIVGIVRVVREAYADHTALDPENPHFDPRATPEKPIWEMVDVQLEAAFPQPLRRRDLAAFPELADMELMRRGSRLSVQPVSPEAFAFICALAGGGGRP</sequence>
<dbReference type="PANTHER" id="PTHR14087:SF7">
    <property type="entry name" value="THYMOCYTE NUCLEAR PROTEIN 1"/>
    <property type="match status" value="1"/>
</dbReference>
<dbReference type="Pfam" id="PF01878">
    <property type="entry name" value="EVE"/>
    <property type="match status" value="1"/>
</dbReference>
<reference evidence="2" key="2">
    <citation type="submission" date="2021-04" db="EMBL/GenBank/DDBJ databases">
        <authorList>
            <person name="Gilroy R."/>
        </authorList>
    </citation>
    <scope>NUCLEOTIDE SEQUENCE</scope>
    <source>
        <strain evidence="2">5032</strain>
    </source>
</reference>
<name>A0A9D2HKW4_9BACT</name>
<dbReference type="AlphaFoldDB" id="A0A9D2HKW4"/>
<accession>A0A9D2HKW4</accession>
<reference evidence="2" key="1">
    <citation type="journal article" date="2021" name="PeerJ">
        <title>Extensive microbial diversity within the chicken gut microbiome revealed by metagenomics and culture.</title>
        <authorList>
            <person name="Gilroy R."/>
            <person name="Ravi A."/>
            <person name="Getino M."/>
            <person name="Pursley I."/>
            <person name="Horton D.L."/>
            <person name="Alikhan N.F."/>
            <person name="Baker D."/>
            <person name="Gharbi K."/>
            <person name="Hall N."/>
            <person name="Watson M."/>
            <person name="Adriaenssens E.M."/>
            <person name="Foster-Nyarko E."/>
            <person name="Jarju S."/>
            <person name="Secka A."/>
            <person name="Antonio M."/>
            <person name="Oren A."/>
            <person name="Chaudhuri R.R."/>
            <person name="La Ragione R."/>
            <person name="Hildebrand F."/>
            <person name="Pallen M.J."/>
        </authorList>
    </citation>
    <scope>NUCLEOTIDE SEQUENCE</scope>
    <source>
        <strain evidence="2">5032</strain>
    </source>
</reference>
<protein>
    <submittedName>
        <fullName evidence="2">EVE domain-containing protein</fullName>
    </submittedName>
</protein>
<evidence type="ECO:0000313" key="3">
    <source>
        <dbReference type="Proteomes" id="UP000823821"/>
    </source>
</evidence>
<gene>
    <name evidence="2" type="ORF">H9784_03420</name>
</gene>
<dbReference type="InterPro" id="IPR052181">
    <property type="entry name" value="5hmC_binding"/>
</dbReference>
<dbReference type="PANTHER" id="PTHR14087">
    <property type="entry name" value="THYMOCYTE NUCLEAR PROTEIN 1"/>
    <property type="match status" value="1"/>
</dbReference>
<dbReference type="InterPro" id="IPR047197">
    <property type="entry name" value="THYN1-like_EVE"/>
</dbReference>
<evidence type="ECO:0000259" key="1">
    <source>
        <dbReference type="Pfam" id="PF01878"/>
    </source>
</evidence>
<feature type="domain" description="EVE" evidence="1">
    <location>
        <begin position="2"/>
        <end position="148"/>
    </location>
</feature>
<dbReference type="SUPFAM" id="SSF88697">
    <property type="entry name" value="PUA domain-like"/>
    <property type="match status" value="1"/>
</dbReference>
<dbReference type="Proteomes" id="UP000823821">
    <property type="component" value="Unassembled WGS sequence"/>
</dbReference>
<dbReference type="EMBL" id="DWZD01000020">
    <property type="protein sequence ID" value="HJA78611.1"/>
    <property type="molecule type" value="Genomic_DNA"/>
</dbReference>
<dbReference type="InterPro" id="IPR015947">
    <property type="entry name" value="PUA-like_sf"/>
</dbReference>